<name>A0A2S3VSB2_9PSED</name>
<organism evidence="1 2">
    <name type="scientific">Pseudomonas laurylsulfativorans</name>
    <dbReference type="NCBI Taxonomy" id="1943631"/>
    <lineage>
        <taxon>Bacteria</taxon>
        <taxon>Pseudomonadati</taxon>
        <taxon>Pseudomonadota</taxon>
        <taxon>Gammaproteobacteria</taxon>
        <taxon>Pseudomonadales</taxon>
        <taxon>Pseudomonadaceae</taxon>
        <taxon>Pseudomonas</taxon>
    </lineage>
</organism>
<accession>A0A2S3VSB2</accession>
<reference evidence="2" key="1">
    <citation type="submission" date="2017-02" db="EMBL/GenBank/DDBJ databases">
        <authorList>
            <person name="Furmanczyk E.M."/>
        </authorList>
    </citation>
    <scope>NUCLEOTIDE SEQUENCE [LARGE SCALE GENOMIC DNA]</scope>
    <source>
        <strain evidence="2">AP3_22</strain>
    </source>
</reference>
<sequence length="61" mass="6517">MRNPLKEISAGFLWPGDCVVIVRTSSLASQLLQGWVQALTTRMFSVGAGLPAMVACQAPKI</sequence>
<dbReference type="Proteomes" id="UP000237440">
    <property type="component" value="Unassembled WGS sequence"/>
</dbReference>
<gene>
    <name evidence="1" type="ORF">B0D71_07950</name>
</gene>
<keyword evidence="2" id="KW-1185">Reference proteome</keyword>
<comment type="caution">
    <text evidence="1">The sequence shown here is derived from an EMBL/GenBank/DDBJ whole genome shotgun (WGS) entry which is preliminary data.</text>
</comment>
<dbReference type="AlphaFoldDB" id="A0A2S3VSB2"/>
<evidence type="ECO:0000313" key="1">
    <source>
        <dbReference type="EMBL" id="POF42821.1"/>
    </source>
</evidence>
<protein>
    <submittedName>
        <fullName evidence="1">Uncharacterized protein</fullName>
    </submittedName>
</protein>
<evidence type="ECO:0000313" key="2">
    <source>
        <dbReference type="Proteomes" id="UP000237440"/>
    </source>
</evidence>
<proteinExistence type="predicted"/>
<dbReference type="EMBL" id="MUJK01000002">
    <property type="protein sequence ID" value="POF42821.1"/>
    <property type="molecule type" value="Genomic_DNA"/>
</dbReference>